<dbReference type="PANTHER" id="PTHR22923">
    <property type="entry name" value="CEREBELLIN-RELATED"/>
    <property type="match status" value="1"/>
</dbReference>
<gene>
    <name evidence="5" type="ORF">KC01_LOCUS19010</name>
</gene>
<reference evidence="5 6" key="1">
    <citation type="submission" date="2024-04" db="EMBL/GenBank/DDBJ databases">
        <authorList>
            <person name="Waldvogel A.-M."/>
            <person name="Schoenle A."/>
        </authorList>
    </citation>
    <scope>NUCLEOTIDE SEQUENCE [LARGE SCALE GENOMIC DNA]</scope>
</reference>
<proteinExistence type="predicted"/>
<keyword evidence="6" id="KW-1185">Reference proteome</keyword>
<dbReference type="Gene3D" id="2.60.120.40">
    <property type="match status" value="1"/>
</dbReference>
<dbReference type="GO" id="GO:0005576">
    <property type="term" value="C:extracellular region"/>
    <property type="evidence" value="ECO:0007669"/>
    <property type="project" value="UniProtKB-SubCell"/>
</dbReference>
<protein>
    <recommendedName>
        <fullName evidence="4">C1q domain-containing protein</fullName>
    </recommendedName>
</protein>
<dbReference type="AlphaFoldDB" id="A0AAV2KMB2"/>
<dbReference type="InterPro" id="IPR050822">
    <property type="entry name" value="Cerebellin_Synaptic_Org"/>
</dbReference>
<dbReference type="InterPro" id="IPR001073">
    <property type="entry name" value="C1q_dom"/>
</dbReference>
<name>A0AAV2KMB2_KNICA</name>
<keyword evidence="2" id="KW-0964">Secreted</keyword>
<evidence type="ECO:0000256" key="3">
    <source>
        <dbReference type="ARBA" id="ARBA00022729"/>
    </source>
</evidence>
<evidence type="ECO:0000313" key="6">
    <source>
        <dbReference type="Proteomes" id="UP001497482"/>
    </source>
</evidence>
<dbReference type="PROSITE" id="PS50871">
    <property type="entry name" value="C1Q"/>
    <property type="match status" value="1"/>
</dbReference>
<organism evidence="5 6">
    <name type="scientific">Knipowitschia caucasica</name>
    <name type="common">Caucasian dwarf goby</name>
    <name type="synonym">Pomatoschistus caucasicus</name>
    <dbReference type="NCBI Taxonomy" id="637954"/>
    <lineage>
        <taxon>Eukaryota</taxon>
        <taxon>Metazoa</taxon>
        <taxon>Chordata</taxon>
        <taxon>Craniata</taxon>
        <taxon>Vertebrata</taxon>
        <taxon>Euteleostomi</taxon>
        <taxon>Actinopterygii</taxon>
        <taxon>Neopterygii</taxon>
        <taxon>Teleostei</taxon>
        <taxon>Neoteleostei</taxon>
        <taxon>Acanthomorphata</taxon>
        <taxon>Gobiaria</taxon>
        <taxon>Gobiiformes</taxon>
        <taxon>Gobioidei</taxon>
        <taxon>Gobiidae</taxon>
        <taxon>Gobiinae</taxon>
        <taxon>Knipowitschia</taxon>
    </lineage>
</organism>
<evidence type="ECO:0000256" key="1">
    <source>
        <dbReference type="ARBA" id="ARBA00004613"/>
    </source>
</evidence>
<dbReference type="Pfam" id="PF00386">
    <property type="entry name" value="C1q"/>
    <property type="match status" value="1"/>
</dbReference>
<dbReference type="Proteomes" id="UP001497482">
    <property type="component" value="Chromosome 18"/>
</dbReference>
<accession>A0AAV2KMB2</accession>
<evidence type="ECO:0000256" key="2">
    <source>
        <dbReference type="ARBA" id="ARBA00022525"/>
    </source>
</evidence>
<dbReference type="SUPFAM" id="SSF49842">
    <property type="entry name" value="TNF-like"/>
    <property type="match status" value="1"/>
</dbReference>
<evidence type="ECO:0000313" key="5">
    <source>
        <dbReference type="EMBL" id="CAL1589376.1"/>
    </source>
</evidence>
<dbReference type="InterPro" id="IPR008983">
    <property type="entry name" value="Tumour_necrosis_fac-like_dom"/>
</dbReference>
<dbReference type="PRINTS" id="PR00007">
    <property type="entry name" value="COMPLEMNTC1Q"/>
</dbReference>
<sequence length="90" mass="10072">MWIFTAPVRGVYHFHVHIYGWYSIVSLVKNGSKMVTAYEYDSSGEGSTSNSVSVLLEAGNVVYVVLWAASQIYTTTDHYNTFSGHLLFTV</sequence>
<comment type="subcellular location">
    <subcellularLocation>
        <location evidence="1">Secreted</location>
    </subcellularLocation>
</comment>
<evidence type="ECO:0000259" key="4">
    <source>
        <dbReference type="PROSITE" id="PS50871"/>
    </source>
</evidence>
<dbReference type="PANTHER" id="PTHR22923:SF102">
    <property type="entry name" value="CEREBELLIN 13-RELATED"/>
    <property type="match status" value="1"/>
</dbReference>
<dbReference type="EMBL" id="OZ035840">
    <property type="protein sequence ID" value="CAL1589376.1"/>
    <property type="molecule type" value="Genomic_DNA"/>
</dbReference>
<keyword evidence="3" id="KW-0732">Signal</keyword>
<feature type="domain" description="C1q" evidence="4">
    <location>
        <begin position="1"/>
        <end position="90"/>
    </location>
</feature>